<evidence type="ECO:0000256" key="7">
    <source>
        <dbReference type="ARBA" id="ARBA00023017"/>
    </source>
</evidence>
<evidence type="ECO:0000256" key="1">
    <source>
        <dbReference type="ARBA" id="ARBA00004245"/>
    </source>
</evidence>
<evidence type="ECO:0000256" key="8">
    <source>
        <dbReference type="ARBA" id="ARBA00023175"/>
    </source>
</evidence>
<evidence type="ECO:0000313" key="11">
    <source>
        <dbReference type="EMBL" id="KAF2492719.1"/>
    </source>
</evidence>
<organism evidence="11 12">
    <name type="scientific">Lophium mytilinum</name>
    <dbReference type="NCBI Taxonomy" id="390894"/>
    <lineage>
        <taxon>Eukaryota</taxon>
        <taxon>Fungi</taxon>
        <taxon>Dikarya</taxon>
        <taxon>Ascomycota</taxon>
        <taxon>Pezizomycotina</taxon>
        <taxon>Dothideomycetes</taxon>
        <taxon>Pleosporomycetidae</taxon>
        <taxon>Mytilinidiales</taxon>
        <taxon>Mytilinidiaceae</taxon>
        <taxon>Lophium</taxon>
    </lineage>
</organism>
<dbReference type="GO" id="GO:0045504">
    <property type="term" value="F:dynein heavy chain binding"/>
    <property type="evidence" value="ECO:0007669"/>
    <property type="project" value="TreeGrafter"/>
</dbReference>
<feature type="region of interest" description="Disordered" evidence="10">
    <location>
        <begin position="341"/>
        <end position="384"/>
    </location>
</feature>
<reference evidence="11" key="1">
    <citation type="journal article" date="2020" name="Stud. Mycol.">
        <title>101 Dothideomycetes genomes: a test case for predicting lifestyles and emergence of pathogens.</title>
        <authorList>
            <person name="Haridas S."/>
            <person name="Albert R."/>
            <person name="Binder M."/>
            <person name="Bloem J."/>
            <person name="Labutti K."/>
            <person name="Salamov A."/>
            <person name="Andreopoulos B."/>
            <person name="Baker S."/>
            <person name="Barry K."/>
            <person name="Bills G."/>
            <person name="Bluhm B."/>
            <person name="Cannon C."/>
            <person name="Castanera R."/>
            <person name="Culley D."/>
            <person name="Daum C."/>
            <person name="Ezra D."/>
            <person name="Gonzalez J."/>
            <person name="Henrissat B."/>
            <person name="Kuo A."/>
            <person name="Liang C."/>
            <person name="Lipzen A."/>
            <person name="Lutzoni F."/>
            <person name="Magnuson J."/>
            <person name="Mondo S."/>
            <person name="Nolan M."/>
            <person name="Ohm R."/>
            <person name="Pangilinan J."/>
            <person name="Park H.-J."/>
            <person name="Ramirez L."/>
            <person name="Alfaro M."/>
            <person name="Sun H."/>
            <person name="Tritt A."/>
            <person name="Yoshinaga Y."/>
            <person name="Zwiers L.-H."/>
            <person name="Turgeon B."/>
            <person name="Goodwin S."/>
            <person name="Spatafora J."/>
            <person name="Crous P."/>
            <person name="Grigoriev I."/>
        </authorList>
    </citation>
    <scope>NUCLEOTIDE SEQUENCE</scope>
    <source>
        <strain evidence="11">CBS 269.34</strain>
    </source>
</reference>
<feature type="region of interest" description="Disordered" evidence="10">
    <location>
        <begin position="489"/>
        <end position="526"/>
    </location>
</feature>
<dbReference type="InterPro" id="IPR008467">
    <property type="entry name" value="Dynein1_light_intermed_chain"/>
</dbReference>
<dbReference type="OrthoDB" id="27603at2759"/>
<keyword evidence="5" id="KW-0547">Nucleotide-binding</keyword>
<feature type="region of interest" description="Disordered" evidence="10">
    <location>
        <begin position="63"/>
        <end position="88"/>
    </location>
</feature>
<dbReference type="InterPro" id="IPR022780">
    <property type="entry name" value="Dynein_light_int_chain"/>
</dbReference>
<dbReference type="GO" id="GO:0005524">
    <property type="term" value="F:ATP binding"/>
    <property type="evidence" value="ECO:0007669"/>
    <property type="project" value="UniProtKB-KW"/>
</dbReference>
<evidence type="ECO:0000256" key="10">
    <source>
        <dbReference type="SAM" id="MobiDB-lite"/>
    </source>
</evidence>
<dbReference type="GO" id="GO:0035974">
    <property type="term" value="C:meiotic spindle pole body"/>
    <property type="evidence" value="ECO:0007669"/>
    <property type="project" value="TreeGrafter"/>
</dbReference>
<sequence>MAAATRRVSNYATRSIATDLDVRPKSSDDSKKEIWIPMLDGVSSGKRMPEKSLLVLGGTPETQKGFLESLSTDPATSRRPPDRGRRPPIANQFALGYTYLDVLDSDQEDTLARLSLYLLTQPTPSFTPLLKPYLTPKTLPNMLIVILLDWEHPWLWLRQLRDWIRVLRSLVSSLDDESKDVMEENINAWRDRHRGLGGSSDNTGSGSADTAVLPLGQGEWDEPLGIPLCVVCQNADKIEGLERERGWKEEEFDFVLQYLRTVLLKHGSSLIYTMNSAPGPLQTLIHSSLGIKSMLRQKQLKHNVIDRDHILIPPNWDSWGKIRILREGFDVEGVSQAWSEDIQAPLPPPTPTEVVSNGHAKTDTEPETETGELVSAEPEPSPEMEEVTAVSVYEGTIRDPEQDSALSALNSKNANGLEVPSTEAQTFLASQVEILDRLRQEDDREKKGADKKKGGASTYVAQDEASGVVEEHIGPVQFNMGGIQVNADEMVKRLQDREANRSSDTDPATPTSPTAGQAPQSENDRLASFFAGLIKKGDASAVNSPRS</sequence>
<evidence type="ECO:0000256" key="3">
    <source>
        <dbReference type="ARBA" id="ARBA00022490"/>
    </source>
</evidence>
<dbReference type="GO" id="GO:0000226">
    <property type="term" value="P:microtubule cytoskeleton organization"/>
    <property type="evidence" value="ECO:0007669"/>
    <property type="project" value="TreeGrafter"/>
</dbReference>
<keyword evidence="7" id="KW-0243">Dynein</keyword>
<evidence type="ECO:0000256" key="9">
    <source>
        <dbReference type="ARBA" id="ARBA00023212"/>
    </source>
</evidence>
<dbReference type="EMBL" id="MU004193">
    <property type="protein sequence ID" value="KAF2492719.1"/>
    <property type="molecule type" value="Genomic_DNA"/>
</dbReference>
<dbReference type="PANTHER" id="PTHR12688:SF0">
    <property type="entry name" value="DYNEIN LIGHT INTERMEDIATE CHAIN"/>
    <property type="match status" value="1"/>
</dbReference>
<keyword evidence="9" id="KW-0206">Cytoskeleton</keyword>
<keyword evidence="8" id="KW-0505">Motor protein</keyword>
<keyword evidence="12" id="KW-1185">Reference proteome</keyword>
<evidence type="ECO:0000256" key="6">
    <source>
        <dbReference type="ARBA" id="ARBA00022840"/>
    </source>
</evidence>
<evidence type="ECO:0000256" key="4">
    <source>
        <dbReference type="ARBA" id="ARBA00022701"/>
    </source>
</evidence>
<evidence type="ECO:0000256" key="2">
    <source>
        <dbReference type="ARBA" id="ARBA00022448"/>
    </source>
</evidence>
<name>A0A6A6QKU4_9PEZI</name>
<comment type="subcellular location">
    <subcellularLocation>
        <location evidence="1">Cytoplasm</location>
        <location evidence="1">Cytoskeleton</location>
    </subcellularLocation>
</comment>
<dbReference type="Proteomes" id="UP000799750">
    <property type="component" value="Unassembled WGS sequence"/>
</dbReference>
<dbReference type="PANTHER" id="PTHR12688">
    <property type="entry name" value="DYNEIN LIGHT INTERMEDIATE CHAIN"/>
    <property type="match status" value="1"/>
</dbReference>
<proteinExistence type="predicted"/>
<keyword evidence="3" id="KW-0963">Cytoplasm</keyword>
<keyword evidence="6" id="KW-0067">ATP-binding</keyword>
<evidence type="ECO:0008006" key="13">
    <source>
        <dbReference type="Google" id="ProtNLM"/>
    </source>
</evidence>
<dbReference type="Pfam" id="PF05783">
    <property type="entry name" value="DLIC"/>
    <property type="match status" value="1"/>
</dbReference>
<dbReference type="GO" id="GO:0005868">
    <property type="term" value="C:cytoplasmic dynein complex"/>
    <property type="evidence" value="ECO:0007669"/>
    <property type="project" value="InterPro"/>
</dbReference>
<dbReference type="GO" id="GO:0005874">
    <property type="term" value="C:microtubule"/>
    <property type="evidence" value="ECO:0007669"/>
    <property type="project" value="UniProtKB-KW"/>
</dbReference>
<feature type="compositionally biased region" description="Low complexity" evidence="10">
    <location>
        <begin position="505"/>
        <end position="515"/>
    </location>
</feature>
<evidence type="ECO:0000256" key="5">
    <source>
        <dbReference type="ARBA" id="ARBA00022741"/>
    </source>
</evidence>
<keyword evidence="2" id="KW-0813">Transport</keyword>
<dbReference type="AlphaFoldDB" id="A0A6A6QKU4"/>
<evidence type="ECO:0000313" key="12">
    <source>
        <dbReference type="Proteomes" id="UP000799750"/>
    </source>
</evidence>
<feature type="region of interest" description="Disordered" evidence="10">
    <location>
        <begin position="439"/>
        <end position="459"/>
    </location>
</feature>
<keyword evidence="4" id="KW-0493">Microtubule</keyword>
<feature type="compositionally biased region" description="Basic and acidic residues" evidence="10">
    <location>
        <begin position="439"/>
        <end position="453"/>
    </location>
</feature>
<gene>
    <name evidence="11" type="ORF">BU16DRAFT_541525</name>
</gene>
<protein>
    <recommendedName>
        <fullName evidence="13">Dynein</fullName>
    </recommendedName>
</protein>
<dbReference type="GO" id="GO:0007018">
    <property type="term" value="P:microtubule-based movement"/>
    <property type="evidence" value="ECO:0007669"/>
    <property type="project" value="InterPro"/>
</dbReference>
<accession>A0A6A6QKU4</accession>
<feature type="compositionally biased region" description="Basic and acidic residues" evidence="10">
    <location>
        <begin position="489"/>
        <end position="504"/>
    </location>
</feature>